<dbReference type="SMART" id="SM00382">
    <property type="entry name" value="AAA"/>
    <property type="match status" value="1"/>
</dbReference>
<dbReference type="InterPro" id="IPR003439">
    <property type="entry name" value="ABC_transporter-like_ATP-bd"/>
</dbReference>
<organism evidence="9 10">
    <name type="scientific">Aquamicrobium segne</name>
    <dbReference type="NCBI Taxonomy" id="469547"/>
    <lineage>
        <taxon>Bacteria</taxon>
        <taxon>Pseudomonadati</taxon>
        <taxon>Pseudomonadota</taxon>
        <taxon>Alphaproteobacteria</taxon>
        <taxon>Hyphomicrobiales</taxon>
        <taxon>Phyllobacteriaceae</taxon>
        <taxon>Aquamicrobium</taxon>
    </lineage>
</organism>
<comment type="similarity">
    <text evidence="1">Belongs to the ABC transporter superfamily.</text>
</comment>
<dbReference type="PROSITE" id="PS00211">
    <property type="entry name" value="ABC_TRANSPORTER_1"/>
    <property type="match status" value="1"/>
</dbReference>
<keyword evidence="10" id="KW-1185">Reference proteome</keyword>
<dbReference type="InterPro" id="IPR015853">
    <property type="entry name" value="ABC_transpr_FbpC"/>
</dbReference>
<name>A0ABW0GWW9_9HYPH</name>
<keyword evidence="7" id="KW-0472">Membrane</keyword>
<keyword evidence="2" id="KW-0813">Transport</keyword>
<dbReference type="InterPro" id="IPR027417">
    <property type="entry name" value="P-loop_NTPase"/>
</dbReference>
<keyword evidence="5 9" id="KW-0067">ATP-binding</keyword>
<reference evidence="10" key="1">
    <citation type="journal article" date="2019" name="Int. J. Syst. Evol. Microbiol.">
        <title>The Global Catalogue of Microorganisms (GCM) 10K type strain sequencing project: providing services to taxonomists for standard genome sequencing and annotation.</title>
        <authorList>
            <consortium name="The Broad Institute Genomics Platform"/>
            <consortium name="The Broad Institute Genome Sequencing Center for Infectious Disease"/>
            <person name="Wu L."/>
            <person name="Ma J."/>
        </authorList>
    </citation>
    <scope>NUCLEOTIDE SEQUENCE [LARGE SCALE GENOMIC DNA]</scope>
    <source>
        <strain evidence="10">CGMCC 4.1415</strain>
    </source>
</reference>
<dbReference type="GO" id="GO:0005524">
    <property type="term" value="F:ATP binding"/>
    <property type="evidence" value="ECO:0007669"/>
    <property type="project" value="UniProtKB-KW"/>
</dbReference>
<keyword evidence="4" id="KW-0547">Nucleotide-binding</keyword>
<keyword evidence="3" id="KW-1003">Cell membrane</keyword>
<dbReference type="Gene3D" id="2.40.50.140">
    <property type="entry name" value="Nucleic acid-binding proteins"/>
    <property type="match status" value="1"/>
</dbReference>
<dbReference type="EMBL" id="JBHSLL010000025">
    <property type="protein sequence ID" value="MFC5386167.1"/>
    <property type="molecule type" value="Genomic_DNA"/>
</dbReference>
<evidence type="ECO:0000256" key="4">
    <source>
        <dbReference type="ARBA" id="ARBA00022741"/>
    </source>
</evidence>
<dbReference type="PANTHER" id="PTHR43875">
    <property type="entry name" value="MALTODEXTRIN IMPORT ATP-BINDING PROTEIN MSMX"/>
    <property type="match status" value="1"/>
</dbReference>
<dbReference type="Gene3D" id="3.40.50.300">
    <property type="entry name" value="P-loop containing nucleotide triphosphate hydrolases"/>
    <property type="match status" value="1"/>
</dbReference>
<evidence type="ECO:0000256" key="2">
    <source>
        <dbReference type="ARBA" id="ARBA00022448"/>
    </source>
</evidence>
<accession>A0ABW0GWW9</accession>
<sequence length="396" mass="42879">MTIQAPEQLVPDYQTSWQGLSVAALSKRFGDVEALRDAALSVKPGEVLALVGPSGAGKTTLCRIIAGLTDADAGSVSIDGEDISGLPPGLRRVALMFESYALYPHLTVRENILSPLRARGRNRELGSSSIGFDELLSVLEISHLVERLPVALSGGQKQRVALARALIQDPRLLMLDEPISHLDAKLRHKLRGEIRRMLSVRQHPSIWSTPDGLEALSVGDKVAVIHSGRIEQIGTPEEIFQHPASIKVARLFGDPPINIIRGELSGEAGKAAFVSASLKLELSPLLQELVQDRTRKNIYIGVNPTDIHINSNGKFSGSLYSVEAFGKNYIVTVQLSDGEIVKIKTKDPMEKSIGSEILFNISPAGLFLFDGEHGTALAPKSHLISGVFHERGPEQL</sequence>
<dbReference type="PANTHER" id="PTHR43875:SF15">
    <property type="entry name" value="TREHALOSE IMPORT ATP-BINDING PROTEIN SUGC"/>
    <property type="match status" value="1"/>
</dbReference>
<protein>
    <submittedName>
        <fullName evidence="9">ABC transporter ATP-binding protein</fullName>
    </submittedName>
</protein>
<dbReference type="Pfam" id="PF00005">
    <property type="entry name" value="ABC_tran"/>
    <property type="match status" value="1"/>
</dbReference>
<comment type="caution">
    <text evidence="9">The sequence shown here is derived from an EMBL/GenBank/DDBJ whole genome shotgun (WGS) entry which is preliminary data.</text>
</comment>
<evidence type="ECO:0000256" key="5">
    <source>
        <dbReference type="ARBA" id="ARBA00022840"/>
    </source>
</evidence>
<dbReference type="InterPro" id="IPR017871">
    <property type="entry name" value="ABC_transporter-like_CS"/>
</dbReference>
<dbReference type="SUPFAM" id="SSF52540">
    <property type="entry name" value="P-loop containing nucleoside triphosphate hydrolases"/>
    <property type="match status" value="1"/>
</dbReference>
<dbReference type="InterPro" id="IPR047641">
    <property type="entry name" value="ABC_transpr_MalK/UgpC-like"/>
</dbReference>
<evidence type="ECO:0000313" key="10">
    <source>
        <dbReference type="Proteomes" id="UP001596016"/>
    </source>
</evidence>
<dbReference type="RefSeq" id="WP_378229077.1">
    <property type="nucleotide sequence ID" value="NZ_JBHSLL010000025.1"/>
</dbReference>
<dbReference type="InterPro" id="IPR003593">
    <property type="entry name" value="AAA+_ATPase"/>
</dbReference>
<dbReference type="CDD" id="cd03259">
    <property type="entry name" value="ABC_Carb_Solutes_like"/>
    <property type="match status" value="1"/>
</dbReference>
<evidence type="ECO:0000313" key="9">
    <source>
        <dbReference type="EMBL" id="MFC5386167.1"/>
    </source>
</evidence>
<evidence type="ECO:0000256" key="7">
    <source>
        <dbReference type="ARBA" id="ARBA00023136"/>
    </source>
</evidence>
<dbReference type="InterPro" id="IPR012340">
    <property type="entry name" value="NA-bd_OB-fold"/>
</dbReference>
<feature type="domain" description="ABC transporter" evidence="8">
    <location>
        <begin position="20"/>
        <end position="252"/>
    </location>
</feature>
<dbReference type="InterPro" id="IPR008995">
    <property type="entry name" value="Mo/tungstate-bd_C_term_dom"/>
</dbReference>
<dbReference type="Gene3D" id="2.40.50.100">
    <property type="match status" value="1"/>
</dbReference>
<dbReference type="PROSITE" id="PS50893">
    <property type="entry name" value="ABC_TRANSPORTER_2"/>
    <property type="match status" value="1"/>
</dbReference>
<evidence type="ECO:0000259" key="8">
    <source>
        <dbReference type="PROSITE" id="PS50893"/>
    </source>
</evidence>
<gene>
    <name evidence="9" type="ORF">ACFPLB_09330</name>
</gene>
<proteinExistence type="inferred from homology"/>
<evidence type="ECO:0000256" key="1">
    <source>
        <dbReference type="ARBA" id="ARBA00005417"/>
    </source>
</evidence>
<evidence type="ECO:0000256" key="6">
    <source>
        <dbReference type="ARBA" id="ARBA00022967"/>
    </source>
</evidence>
<keyword evidence="6" id="KW-1278">Translocase</keyword>
<dbReference type="Proteomes" id="UP001596016">
    <property type="component" value="Unassembled WGS sequence"/>
</dbReference>
<dbReference type="SUPFAM" id="SSF50331">
    <property type="entry name" value="MOP-like"/>
    <property type="match status" value="1"/>
</dbReference>
<evidence type="ECO:0000256" key="3">
    <source>
        <dbReference type="ARBA" id="ARBA00022475"/>
    </source>
</evidence>